<dbReference type="OrthoDB" id="4577644at2"/>
<dbReference type="GO" id="GO:0016491">
    <property type="term" value="F:oxidoreductase activity"/>
    <property type="evidence" value="ECO:0007669"/>
    <property type="project" value="UniProtKB-KW"/>
</dbReference>
<dbReference type="PANTHER" id="PTHR43157">
    <property type="entry name" value="PHOSPHATIDYLINOSITOL-GLYCAN BIOSYNTHESIS CLASS F PROTEIN-RELATED"/>
    <property type="match status" value="1"/>
</dbReference>
<accession>A0A101NF54</accession>
<keyword evidence="4" id="KW-1185">Reference proteome</keyword>
<dbReference type="AlphaFoldDB" id="A0A101NF54"/>
<dbReference type="PRINTS" id="PR00080">
    <property type="entry name" value="SDRFAMILY"/>
</dbReference>
<reference evidence="3 4" key="1">
    <citation type="submission" date="2015-10" db="EMBL/GenBank/DDBJ databases">
        <title>Draft genome sequence of Streptomyces cellostaticus DSM 40189, type strain for the species Streptomyces cellostaticus.</title>
        <authorList>
            <person name="Ruckert C."/>
            <person name="Winkler A."/>
            <person name="Kalinowski J."/>
            <person name="Kampfer P."/>
            <person name="Glaeser S."/>
        </authorList>
    </citation>
    <scope>NUCLEOTIDE SEQUENCE [LARGE SCALE GENOMIC DNA]</scope>
    <source>
        <strain evidence="3 4">DSM 40189</strain>
    </source>
</reference>
<keyword evidence="1" id="KW-0560">Oxidoreductase</keyword>
<gene>
    <name evidence="3" type="ORF">AQI88_33530</name>
</gene>
<dbReference type="RefSeq" id="WP_067006565.1">
    <property type="nucleotide sequence ID" value="NZ_BNDU01000006.1"/>
</dbReference>
<dbReference type="SUPFAM" id="SSF51735">
    <property type="entry name" value="NAD(P)-binding Rossmann-fold domains"/>
    <property type="match status" value="1"/>
</dbReference>
<evidence type="ECO:0000313" key="3">
    <source>
        <dbReference type="EMBL" id="KUM92109.1"/>
    </source>
</evidence>
<evidence type="ECO:0000313" key="4">
    <source>
        <dbReference type="Proteomes" id="UP000054241"/>
    </source>
</evidence>
<dbReference type="CDD" id="cd05327">
    <property type="entry name" value="retinol-DH_like_SDR_c_like"/>
    <property type="match status" value="1"/>
</dbReference>
<dbReference type="Pfam" id="PF00106">
    <property type="entry name" value="adh_short"/>
    <property type="match status" value="1"/>
</dbReference>
<protein>
    <submittedName>
        <fullName evidence="3">Short-chain dehydrogenase</fullName>
    </submittedName>
</protein>
<comment type="caution">
    <text evidence="3">The sequence shown here is derived from an EMBL/GenBank/DDBJ whole genome shotgun (WGS) entry which is preliminary data.</text>
</comment>
<name>A0A101NF54_9ACTN</name>
<evidence type="ECO:0000256" key="1">
    <source>
        <dbReference type="ARBA" id="ARBA00023002"/>
    </source>
</evidence>
<organism evidence="3 4">
    <name type="scientific">Streptomyces cellostaticus</name>
    <dbReference type="NCBI Taxonomy" id="67285"/>
    <lineage>
        <taxon>Bacteria</taxon>
        <taxon>Bacillati</taxon>
        <taxon>Actinomycetota</taxon>
        <taxon>Actinomycetes</taxon>
        <taxon>Kitasatosporales</taxon>
        <taxon>Streptomycetaceae</taxon>
        <taxon>Streptomyces</taxon>
    </lineage>
</organism>
<dbReference type="PRINTS" id="PR00081">
    <property type="entry name" value="GDHRDH"/>
</dbReference>
<dbReference type="Proteomes" id="UP000054241">
    <property type="component" value="Unassembled WGS sequence"/>
</dbReference>
<comment type="similarity">
    <text evidence="2">Belongs to the short-chain dehydrogenases/reductases (SDR) family.</text>
</comment>
<proteinExistence type="inferred from homology"/>
<evidence type="ECO:0000256" key="2">
    <source>
        <dbReference type="RuleBase" id="RU000363"/>
    </source>
</evidence>
<dbReference type="InterPro" id="IPR036291">
    <property type="entry name" value="NAD(P)-bd_dom_sf"/>
</dbReference>
<dbReference type="Gene3D" id="3.40.50.720">
    <property type="entry name" value="NAD(P)-binding Rossmann-like Domain"/>
    <property type="match status" value="1"/>
</dbReference>
<dbReference type="EMBL" id="LMWL01000065">
    <property type="protein sequence ID" value="KUM92109.1"/>
    <property type="molecule type" value="Genomic_DNA"/>
</dbReference>
<dbReference type="PANTHER" id="PTHR43157:SF31">
    <property type="entry name" value="PHOSPHATIDYLINOSITOL-GLYCAN BIOSYNTHESIS CLASS F PROTEIN"/>
    <property type="match status" value="1"/>
</dbReference>
<dbReference type="STRING" id="67285.AQI88_33530"/>
<dbReference type="NCBIfam" id="NF004846">
    <property type="entry name" value="PRK06197.1"/>
    <property type="match status" value="1"/>
</dbReference>
<dbReference type="InterPro" id="IPR002347">
    <property type="entry name" value="SDR_fam"/>
</dbReference>
<sequence length="307" mass="33007">MGWTAQDIPDQTGRLAVVTGANSGIGYVTARELARKGARVVLACRSEVRGQDAGDRIVAEVPGAEAEVERLDLGDLASVRSFADRLPYERLDLLVNNAGVMAPPYGTTADGFETQFGVNHLGHFALTGLLLPRLLVTPGARIVTVSSVMHALAGIDLRDLNSERRYRRWTAYARSKTANLLFTHELARRLADLDTDLVAVAAHPGYAATNLQTAGPRAEGRRGAERLMEIGNRVLAQPAEAGALPTLYAATAPGVRPDSFYGPSFAMWRGAPAPSWRAPWTLNDQVATRVWDASVHLTGVDYGALQV</sequence>